<feature type="transmembrane region" description="Helical" evidence="7">
    <location>
        <begin position="1943"/>
        <end position="1966"/>
    </location>
</feature>
<feature type="transmembrane region" description="Helical" evidence="7">
    <location>
        <begin position="526"/>
        <end position="550"/>
    </location>
</feature>
<feature type="transmembrane region" description="Helical" evidence="7">
    <location>
        <begin position="1227"/>
        <end position="1247"/>
    </location>
</feature>
<dbReference type="Pfam" id="PF12166">
    <property type="entry name" value="Piezo_cap"/>
    <property type="match status" value="1"/>
</dbReference>
<feature type="transmembrane region" description="Helical" evidence="7">
    <location>
        <begin position="1634"/>
        <end position="1660"/>
    </location>
</feature>
<dbReference type="InterPro" id="IPR056770">
    <property type="entry name" value="Piezo_THU9_anchor"/>
</dbReference>
<evidence type="ECO:0000256" key="2">
    <source>
        <dbReference type="ARBA" id="ARBA00007821"/>
    </source>
</evidence>
<dbReference type="InterPro" id="IPR031334">
    <property type="entry name" value="Piezo_cap_dom"/>
</dbReference>
<comment type="subcellular location">
    <subcellularLocation>
        <location evidence="1">Membrane</location>
        <topology evidence="1">Multi-pass membrane protein</topology>
    </subcellularLocation>
</comment>
<feature type="transmembrane region" description="Helical" evidence="7">
    <location>
        <begin position="2044"/>
        <end position="2062"/>
    </location>
</feature>
<proteinExistence type="inferred from homology"/>
<dbReference type="Pfam" id="PF25288">
    <property type="entry name" value="PIEZO"/>
    <property type="match status" value="1"/>
</dbReference>
<feature type="region of interest" description="Disordered" evidence="6">
    <location>
        <begin position="1424"/>
        <end position="1458"/>
    </location>
</feature>
<name>A0AAV8S8N5_9ROSI</name>
<sequence>MANFLLGFVLPLLLLTAALINWSLISLVDLIAFLLIQYTAPDIGFRFRRRYLILWPVIFFSLGVILFQLLYLVIWAIQGNNWSGANAGWAQLVGFMIVHSWKSPSVIYFLLTQLLALVVGLVDIYGSRFGIITWENSGCGHILVVLERLGSHLSVTSCLLLPAIQLGVGISHPSWLSLPFFICSCVGLVDWSLTSNFLGLFRWWRPLQLYASLNIILLYVYQLPVEFPSIINWVADFIGLFKICAKSEWPNICSSLFLVIFYIMLSFINRDLEEMDFIMSIRENTLTEQLLPLRHSFFIRQLRSGVRHTNVLLRGAVFRTFSINFFTYGFPVSLFALSYWSFHFASICAFGLLAYVGYIVYAFPSVFRLHRLNGLLLIFILFWAVSTYIFNVAFPFLNWKIGKDMKIWDMIGFWHYPTPGLFLLAQFCLGILVALGNLVNNSVLLYLSNEGDQSLNNSITEVSVEEDTKVLIVATIAWGLRKCSRAIVLTLIFLIAMKPGLIHAVYLIFFLMYLLSHSISRKIRQFLILLCEVHFALLYILEIDFISNVFEENGSFRMEVLLQLGLLKQDSSWDFLEIALLACFCAIHNHGFELLFSFSAIVQHTPSPPVGFGILKAGLNKSVLLSVYASTSARNDLDNPSYESRIASFLGAIGQKFLSIYRSCGTYIAFLTILVTVYLVTPNYISFGYIFLLLVWIIGRQLVERTKRRLWFPLKAYAIVVFVFLYSLSSFPSFETWLSRFIDLKFYVGYDSKALLFGNVWESLAILVVMQLYSYERRQSKYSRSKDPDPLDSGVFGFVRRFLIWHSQKILFIALFYASLSPISAFGFVYLLGLVICSTFPKASRVPSKSFLLYTGFLVTAEYLFQMWGKQTGMFPGQQHYDLSLFLGLHAYDPGFWGLESGLRGKVLVIAACTLQYNVFHWLEKMPNIAVDKGKWEEPCPLFVSEEDICINGSTTNNENRPPSDCSSQSDKREEVTSTSGLSFTASPTQAQNHNSNKAVSSEGGSTRKFLFGNFWGSTKENHKWNKRRILALRQERFEMQKTLFIIYLKFWIENMFNLYGLEINMVALLLASFALLNAVSMLYIALLAACVLLSRHIIRKFWPMFVFLFASILILEYFSIWNSMFAANQQIPSGTSVNCHDCWRTAALNFQYCKNCWLGLVVDDPRMLISYFVVFMFACFKLRADQLSGFSASSTYRQMLSQRKNIFVWKDLSFEMKSMWTFLDYLRLYIYCHLLDLVLCLILITGTLEYDILHLGYLAFALVFFRMRLVILKKKNKIFKFLRIYNFAVIILSLAYQSPFVGVFSSGDTKQLGYIYEMIGFYKYDYGFQITSRSALVEIIIFMLVSLQSYMFSSSEFNYVYRYLEAEQIGAIVREQEKKAAWKTAHLKYIRESEEKKRQRNLQVEKMKSEMLNLQIQLHSINPAGNCGNSSPGSVGLRRRRSTSVTFNRDSGSPERGEGIIMKHEHEQISREDLFVPFEVNEFPASLNTESPTALMSPRYFSESPICEITEIRQESADGLPLKSVRKENGHLKENPLKSAVQLFGDGVSQVQSIGNQAVNNLVSFLNIAHEDSDMNEHSSTETGVDDIENEKTRHVSLHRSSSLQSDTSDATSLQIGRIFRHIWSQMRSNNDVVCYCCFVLVFLWNFSLLSMAYLAALFLYALCVNTGPNYIFWIVMLIYTEVYILLQYLYQVIIQHCGLGIDPHLLRELGFPAQKIKSSFVITSLPLFLVYLFTLLQSSITAKDGEWVPCTGFKFQKRSSLHGKEVIASYSWSERAQELLRRITDTAGLILRSFFRYWKSLTHGAESPPYFVQLSMDVNIWPEDGIQPERVESGINQLLKLVHEQKCKDINPNLCPFASKVLVQSIEKGQESSNIALVVLEVVFASPLINCTSAEWYKSLTPAADVAREILEAQRAGFVEEIEFPYPILSVIGGGKREVDLYAYIFCADLSVFFLVAMFYQSVIKNKSEFLDVYQLEDQFPKEFVFILMIIFFLIVLDRVIYLCSFATGKVIFYIFNLILFTYSVTEYAWYLEPSQEHVAGLALRAIYLAKAVSLALQAIQIRHGIPHKSTLYRQFLTSEVSRINYLGYRLYRALPFLYELRCVLDWSCTTTSLTMYDWLKLEDINASLYLVKCDAVLNRAWHRQGEKQTRWTKCCNGICLFFILICVIWAPMLIYSSGNPTNVANPIRDASVQLDIKTMGGRLTLYQTTLCEKLQWDEISSDFDLDPYGYLDAYNKNDIQLICCQADASMLWLVPDVVQTNFIQSLDWDRDMDIYFMWVLTRDRPKGKEVVKYEKPIDRLDRPKNSDVQKVLNGSTSSFRVYNLYPRYLRVTGSGDVRTFEQEVNAVSADLIMNRADFSWWSFYDINSSDARGCGGSRGPMAIIVSEETPPQGILGDTISKFSIWGLYITFVLAVGRFIRLQCSDLRMRIPFENLPSCDRLIAICEDIYAARAEGELGVEEVLYWTLIKIYRSPHMLFEYTKPD</sequence>
<feature type="transmembrane region" description="Helical" evidence="7">
    <location>
        <begin position="1068"/>
        <end position="1095"/>
    </location>
</feature>
<dbReference type="GO" id="GO:0008381">
    <property type="term" value="F:mechanosensitive monoatomic ion channel activity"/>
    <property type="evidence" value="ECO:0007669"/>
    <property type="project" value="InterPro"/>
</dbReference>
<evidence type="ECO:0000256" key="1">
    <source>
        <dbReference type="ARBA" id="ARBA00004141"/>
    </source>
</evidence>
<feature type="transmembrane region" description="Helical" evidence="7">
    <location>
        <begin position="2405"/>
        <end position="2422"/>
    </location>
</feature>
<feature type="domain" description="Piezo THU9 and anchor" evidence="10">
    <location>
        <begin position="1941"/>
        <end position="2179"/>
    </location>
</feature>
<comment type="caution">
    <text evidence="12">The sequence shown here is derived from an EMBL/GenBank/DDBJ whole genome shotgun (WGS) entry which is preliminary data.</text>
</comment>
<feature type="domain" description="Piezo non-specific cation channel cap" evidence="8">
    <location>
        <begin position="2207"/>
        <end position="2486"/>
    </location>
</feature>
<feature type="transmembrane region" description="Helical" evidence="7">
    <location>
        <begin position="1672"/>
        <end position="1692"/>
    </location>
</feature>
<feature type="transmembrane region" description="Helical" evidence="7">
    <location>
        <begin position="252"/>
        <end position="269"/>
    </location>
</feature>
<evidence type="ECO:0000313" key="12">
    <source>
        <dbReference type="EMBL" id="KAJ8748395.1"/>
    </source>
</evidence>
<feature type="transmembrane region" description="Helical" evidence="7">
    <location>
        <begin position="1168"/>
        <end position="1185"/>
    </location>
</feature>
<feature type="transmembrane region" description="Helical" evidence="7">
    <location>
        <begin position="12"/>
        <end position="40"/>
    </location>
</feature>
<feature type="transmembrane region" description="Helical" evidence="7">
    <location>
        <begin position="660"/>
        <end position="680"/>
    </location>
</feature>
<dbReference type="InterPro" id="IPR056768">
    <property type="entry name" value="THU_Piezo"/>
</dbReference>
<comment type="similarity">
    <text evidence="2">Belongs to the PIEZO (TC 1.A.75) family.</text>
</comment>
<feature type="transmembrane region" description="Helical" evidence="7">
    <location>
        <begin position="375"/>
        <end position="399"/>
    </location>
</feature>
<feature type="transmembrane region" description="Helical" evidence="7">
    <location>
        <begin position="52"/>
        <end position="77"/>
    </location>
</feature>
<organism evidence="12 13">
    <name type="scientific">Erythroxylum novogranatense</name>
    <dbReference type="NCBI Taxonomy" id="1862640"/>
    <lineage>
        <taxon>Eukaryota</taxon>
        <taxon>Viridiplantae</taxon>
        <taxon>Streptophyta</taxon>
        <taxon>Embryophyta</taxon>
        <taxon>Tracheophyta</taxon>
        <taxon>Spermatophyta</taxon>
        <taxon>Magnoliopsida</taxon>
        <taxon>eudicotyledons</taxon>
        <taxon>Gunneridae</taxon>
        <taxon>Pentapetalae</taxon>
        <taxon>rosids</taxon>
        <taxon>fabids</taxon>
        <taxon>Malpighiales</taxon>
        <taxon>Erythroxylaceae</taxon>
        <taxon>Erythroxylum</taxon>
    </lineage>
</organism>
<dbReference type="Pfam" id="PF24874">
    <property type="entry name" value="Piezo_THU9_anchor"/>
    <property type="match status" value="1"/>
</dbReference>
<keyword evidence="3 7" id="KW-0812">Transmembrane</keyword>
<feature type="transmembrane region" description="Helical" evidence="7">
    <location>
        <begin position="1986"/>
        <end position="2006"/>
    </location>
</feature>
<feature type="transmembrane region" description="Helical" evidence="7">
    <location>
        <begin position="420"/>
        <end position="439"/>
    </location>
</feature>
<evidence type="ECO:0000313" key="13">
    <source>
        <dbReference type="Proteomes" id="UP001159364"/>
    </source>
</evidence>
<keyword evidence="5 7" id="KW-0472">Membrane</keyword>
<evidence type="ECO:0000259" key="11">
    <source>
        <dbReference type="Pfam" id="PF25288"/>
    </source>
</evidence>
<dbReference type="GO" id="GO:0071260">
    <property type="term" value="P:cellular response to mechanical stimulus"/>
    <property type="evidence" value="ECO:0007669"/>
    <property type="project" value="TreeGrafter"/>
</dbReference>
<evidence type="ECO:0000256" key="7">
    <source>
        <dbReference type="SAM" id="Phobius"/>
    </source>
</evidence>
<dbReference type="InterPro" id="IPR027272">
    <property type="entry name" value="Piezo"/>
</dbReference>
<feature type="transmembrane region" description="Helical" evidence="7">
    <location>
        <begin position="344"/>
        <end position="363"/>
    </location>
</feature>
<feature type="transmembrane region" description="Helical" evidence="7">
    <location>
        <begin position="1043"/>
        <end position="1062"/>
    </location>
</feature>
<evidence type="ECO:0000259" key="10">
    <source>
        <dbReference type="Pfam" id="PF24874"/>
    </source>
</evidence>
<dbReference type="Pfam" id="PF23188">
    <property type="entry name" value="THU_Piezo1"/>
    <property type="match status" value="1"/>
</dbReference>
<feature type="transmembrane region" description="Helical" evidence="7">
    <location>
        <begin position="487"/>
        <end position="514"/>
    </location>
</feature>
<feature type="domain" description="Piezo-type mechanosensitive ion channel homolog" evidence="11">
    <location>
        <begin position="472"/>
        <end position="601"/>
    </location>
</feature>
<feature type="transmembrane region" description="Helical" evidence="7">
    <location>
        <begin position="686"/>
        <end position="703"/>
    </location>
</feature>
<feature type="transmembrane region" description="Helical" evidence="7">
    <location>
        <begin position="1285"/>
        <end position="1307"/>
    </location>
</feature>
<dbReference type="Proteomes" id="UP001159364">
    <property type="component" value="Linkage Group LG12"/>
</dbReference>
<feature type="transmembrane region" description="Helical" evidence="7">
    <location>
        <begin position="106"/>
        <end position="125"/>
    </location>
</feature>
<dbReference type="GO" id="GO:0042391">
    <property type="term" value="P:regulation of membrane potential"/>
    <property type="evidence" value="ECO:0007669"/>
    <property type="project" value="TreeGrafter"/>
</dbReference>
<evidence type="ECO:0000259" key="8">
    <source>
        <dbReference type="Pfam" id="PF12166"/>
    </source>
</evidence>
<dbReference type="PANTHER" id="PTHR13167">
    <property type="entry name" value="PIEZO-TYPE MECHANOSENSITIVE ION CHANNEL COMPONENT"/>
    <property type="match status" value="1"/>
</dbReference>
<feature type="transmembrane region" description="Helical" evidence="7">
    <location>
        <begin position="1102"/>
        <end position="1121"/>
    </location>
</feature>
<feature type="transmembrane region" description="Helical" evidence="7">
    <location>
        <begin position="2013"/>
        <end position="2032"/>
    </location>
</feature>
<feature type="domain" description="Piezo transmembrane helical unit" evidence="9">
    <location>
        <begin position="1630"/>
        <end position="1732"/>
    </location>
</feature>
<evidence type="ECO:0000256" key="4">
    <source>
        <dbReference type="ARBA" id="ARBA00022989"/>
    </source>
</evidence>
<gene>
    <name evidence="12" type="ORF">K2173_003032</name>
</gene>
<feature type="transmembrane region" description="Helical" evidence="7">
    <location>
        <begin position="754"/>
        <end position="775"/>
    </location>
</feature>
<dbReference type="PANTHER" id="PTHR13167:SF25">
    <property type="entry name" value="PIEZO-TYPE MECHANOSENSITIVE ION CHANNEL COMPONENT"/>
    <property type="match status" value="1"/>
</dbReference>
<reference evidence="12 13" key="1">
    <citation type="submission" date="2021-09" db="EMBL/GenBank/DDBJ databases">
        <title>Genomic insights and catalytic innovation underlie evolution of tropane alkaloids biosynthesis.</title>
        <authorList>
            <person name="Wang Y.-J."/>
            <person name="Tian T."/>
            <person name="Huang J.-P."/>
            <person name="Huang S.-X."/>
        </authorList>
    </citation>
    <scope>NUCLEOTIDE SEQUENCE [LARGE SCALE GENOMIC DNA]</scope>
    <source>
        <strain evidence="12">KIB-2018</strain>
        <tissue evidence="12">Leaf</tissue>
    </source>
</reference>
<dbReference type="GO" id="GO:0050982">
    <property type="term" value="P:detection of mechanical stimulus"/>
    <property type="evidence" value="ECO:0007669"/>
    <property type="project" value="TreeGrafter"/>
</dbReference>
<feature type="transmembrane region" description="Helical" evidence="7">
    <location>
        <begin position="715"/>
        <end position="734"/>
    </location>
</feature>
<feature type="transmembrane region" description="Helical" evidence="7">
    <location>
        <begin position="316"/>
        <end position="337"/>
    </location>
</feature>
<evidence type="ECO:0008006" key="14">
    <source>
        <dbReference type="Google" id="ProtNLM"/>
    </source>
</evidence>
<evidence type="ECO:0000259" key="9">
    <source>
        <dbReference type="Pfam" id="PF23188"/>
    </source>
</evidence>
<feature type="transmembrane region" description="Helical" evidence="7">
    <location>
        <begin position="1253"/>
        <end position="1273"/>
    </location>
</feature>
<keyword evidence="4 7" id="KW-1133">Transmembrane helix</keyword>
<keyword evidence="13" id="KW-1185">Reference proteome</keyword>
<dbReference type="GO" id="GO:0016020">
    <property type="term" value="C:membrane"/>
    <property type="evidence" value="ECO:0007669"/>
    <property type="project" value="UniProtKB-SubCell"/>
</dbReference>
<evidence type="ECO:0000256" key="6">
    <source>
        <dbReference type="SAM" id="MobiDB-lite"/>
    </source>
</evidence>
<dbReference type="InterPro" id="IPR057611">
    <property type="entry name" value="PIEZO_dom"/>
</dbReference>
<feature type="transmembrane region" description="Helical" evidence="7">
    <location>
        <begin position="174"/>
        <end position="191"/>
    </location>
</feature>
<dbReference type="GO" id="GO:0005261">
    <property type="term" value="F:monoatomic cation channel activity"/>
    <property type="evidence" value="ECO:0007669"/>
    <property type="project" value="TreeGrafter"/>
</dbReference>
<feature type="transmembrane region" description="Helical" evidence="7">
    <location>
        <begin position="1327"/>
        <end position="1348"/>
    </location>
</feature>
<accession>A0AAV8S8N5</accession>
<feature type="transmembrane region" description="Helical" evidence="7">
    <location>
        <begin position="2157"/>
        <end position="2178"/>
    </location>
</feature>
<evidence type="ECO:0000256" key="5">
    <source>
        <dbReference type="ARBA" id="ARBA00023136"/>
    </source>
</evidence>
<dbReference type="EMBL" id="JAIWQS010000012">
    <property type="protein sequence ID" value="KAJ8748395.1"/>
    <property type="molecule type" value="Genomic_DNA"/>
</dbReference>
<protein>
    <recommendedName>
        <fullName evidence="14">Piezo non-specific cation channel R-Ras-binding domain-containing protein</fullName>
    </recommendedName>
</protein>
<feature type="transmembrane region" description="Helical" evidence="7">
    <location>
        <begin position="851"/>
        <end position="869"/>
    </location>
</feature>
<feature type="transmembrane region" description="Helical" evidence="7">
    <location>
        <begin position="810"/>
        <end position="831"/>
    </location>
</feature>
<evidence type="ECO:0000256" key="3">
    <source>
        <dbReference type="ARBA" id="ARBA00022692"/>
    </source>
</evidence>
<feature type="region of interest" description="Disordered" evidence="6">
    <location>
        <begin position="977"/>
        <end position="1004"/>
    </location>
</feature>